<evidence type="ECO:0000313" key="2">
    <source>
        <dbReference type="Proteomes" id="UP000284908"/>
    </source>
</evidence>
<dbReference type="NCBIfam" id="NF047376">
    <property type="entry name" value="TAA_AbiEi"/>
    <property type="match status" value="1"/>
</dbReference>
<organism evidence="1 2">
    <name type="scientific">Rahnella woolbedingensis</name>
    <dbReference type="NCBI Taxonomy" id="1510574"/>
    <lineage>
        <taxon>Bacteria</taxon>
        <taxon>Pseudomonadati</taxon>
        <taxon>Pseudomonadota</taxon>
        <taxon>Gammaproteobacteria</taxon>
        <taxon>Enterobacterales</taxon>
        <taxon>Yersiniaceae</taxon>
        <taxon>Rahnella</taxon>
    </lineage>
</organism>
<protein>
    <recommendedName>
        <fullName evidence="3">Transcriptional regulator</fullName>
    </recommendedName>
</protein>
<comment type="caution">
    <text evidence="1">The sequence shown here is derived from an EMBL/GenBank/DDBJ whole genome shotgun (WGS) entry which is preliminary data.</text>
</comment>
<dbReference type="RefSeq" id="WP_120134509.1">
    <property type="nucleotide sequence ID" value="NZ_RAHH01000029.1"/>
</dbReference>
<dbReference type="AlphaFoldDB" id="A0A419N439"/>
<reference evidence="1 2" key="1">
    <citation type="submission" date="2018-09" db="EMBL/GenBank/DDBJ databases">
        <authorList>
            <person name="Le Fleche-Mateos A."/>
        </authorList>
    </citation>
    <scope>NUCLEOTIDE SEQUENCE [LARGE SCALE GENOMIC DNA]</scope>
    <source>
        <strain evidence="1 2">DSM 27399</strain>
    </source>
</reference>
<dbReference type="Proteomes" id="UP000284908">
    <property type="component" value="Unassembled WGS sequence"/>
</dbReference>
<dbReference type="EMBL" id="RAHH01000029">
    <property type="protein sequence ID" value="RJT39439.1"/>
    <property type="molecule type" value="Genomic_DNA"/>
</dbReference>
<name>A0A419N439_9GAMM</name>
<gene>
    <name evidence="1" type="ORF">D6C13_20495</name>
</gene>
<dbReference type="OrthoDB" id="3235173at2"/>
<sequence>MIKFEAIRKLEALSRQGRTVFLLRDLQKVFPEDSPATLKAGLKRLIDEEILCRPVKGVYVNIFSPKDSYLLELVVKALRRGEYNYVSLESALSGYGIISQIPIDRLTVMTTGRSGEYQTPWGTIELTHTHRSILDILDATFETQSPLKQATPATAIRDLRRVGRNTHLMDLKEE</sequence>
<dbReference type="InterPro" id="IPR059220">
    <property type="entry name" value="AbiEi"/>
</dbReference>
<accession>A0A419N439</accession>
<proteinExistence type="predicted"/>
<evidence type="ECO:0008006" key="3">
    <source>
        <dbReference type="Google" id="ProtNLM"/>
    </source>
</evidence>
<evidence type="ECO:0000313" key="1">
    <source>
        <dbReference type="EMBL" id="RJT39439.1"/>
    </source>
</evidence>
<keyword evidence="2" id="KW-1185">Reference proteome</keyword>